<comment type="similarity">
    <text evidence="4">Belongs to the polysaccharide lyase 3 family.</text>
</comment>
<reference evidence="14 15" key="1">
    <citation type="submission" date="2018-07" db="EMBL/GenBank/DDBJ databases">
        <title>Genome sequencing of oomycete isolates from Chile give support for New Zealand origin for Phytophthora kernoviae and make available the first Nothophytophthora sp. genome.</title>
        <authorList>
            <person name="Studholme D.J."/>
            <person name="Sanfuentes E."/>
            <person name="Panda P."/>
            <person name="Hill R."/>
            <person name="Sambles C."/>
            <person name="Grant M."/>
            <person name="Williams N.M."/>
            <person name="Mcdougal R.L."/>
        </authorList>
    </citation>
    <scope>NUCLEOTIDE SEQUENCE [LARGE SCALE GENOMIC DNA]</scope>
    <source>
        <strain evidence="12">Chile6</strain>
        <strain evidence="13">Chile7</strain>
    </source>
</reference>
<evidence type="ECO:0000313" key="12">
    <source>
        <dbReference type="EMBL" id="RLN58495.1"/>
    </source>
</evidence>
<dbReference type="AlphaFoldDB" id="A0A3F2RJG5"/>
<evidence type="ECO:0000256" key="2">
    <source>
        <dbReference type="ARBA" id="ARBA00001913"/>
    </source>
</evidence>
<dbReference type="EMBL" id="MBDO02000259">
    <property type="protein sequence ID" value="RLN58495.1"/>
    <property type="molecule type" value="Genomic_DNA"/>
</dbReference>
<evidence type="ECO:0000256" key="6">
    <source>
        <dbReference type="ARBA" id="ARBA00022525"/>
    </source>
</evidence>
<gene>
    <name evidence="13" type="ORF">BBJ29_007488</name>
    <name evidence="12" type="ORF">BBP00_00006967</name>
</gene>
<dbReference type="PANTHER" id="PTHR33407:SF9">
    <property type="entry name" value="PECTATE LYASE F-RELATED"/>
    <property type="match status" value="1"/>
</dbReference>
<evidence type="ECO:0000313" key="13">
    <source>
        <dbReference type="EMBL" id="RLN63290.1"/>
    </source>
</evidence>
<dbReference type="InterPro" id="IPR011050">
    <property type="entry name" value="Pectin_lyase_fold/virulence"/>
</dbReference>
<comment type="function">
    <text evidence="10">Pectinolytic enzyme consist of four classes of enzymes: pectin lyase, polygalacturonase, pectin methylesterase and rhamnogalacturonase. Among pectinolytic enzymes, pectin lyase is the most important in depolymerization of pectin, since it cleaves internal glycosidic bonds of highly methylated pectins. Favors pectate, the anion, over pectin, the methyl ester.</text>
</comment>
<evidence type="ECO:0000256" key="11">
    <source>
        <dbReference type="ARBA" id="ARBA00039895"/>
    </source>
</evidence>
<protein>
    <recommendedName>
        <fullName evidence="11">Probable pectate lyase F</fullName>
        <ecNumber evidence="5">4.2.2.2</ecNumber>
    </recommendedName>
</protein>
<dbReference type="Pfam" id="PF03211">
    <property type="entry name" value="Pectate_lyase"/>
    <property type="match status" value="1"/>
</dbReference>
<evidence type="ECO:0000313" key="15">
    <source>
        <dbReference type="Proteomes" id="UP000284657"/>
    </source>
</evidence>
<evidence type="ECO:0000313" key="14">
    <source>
        <dbReference type="Proteomes" id="UP000277300"/>
    </source>
</evidence>
<dbReference type="SUPFAM" id="SSF51126">
    <property type="entry name" value="Pectin lyase-like"/>
    <property type="match status" value="1"/>
</dbReference>
<dbReference type="Proteomes" id="UP000284657">
    <property type="component" value="Unassembled WGS sequence"/>
</dbReference>
<dbReference type="InterPro" id="IPR012334">
    <property type="entry name" value="Pectin_lyas_fold"/>
</dbReference>
<proteinExistence type="inferred from homology"/>
<keyword evidence="6" id="KW-0964">Secreted</keyword>
<dbReference type="GO" id="GO:0005576">
    <property type="term" value="C:extracellular region"/>
    <property type="evidence" value="ECO:0007669"/>
    <property type="project" value="UniProtKB-SubCell"/>
</dbReference>
<evidence type="ECO:0000256" key="9">
    <source>
        <dbReference type="ARBA" id="ARBA00023239"/>
    </source>
</evidence>
<sequence length="109" mass="11547">MKTYNSSDITCIGQTESKGSTNAVCDVESGATLKNAIIGTSQMECVHGEMSGCTIENVWWEDVCEDVLSIKGGNASSMSTVIGSEVRYADDKVIQHNASGTVVVDGFFV</sequence>
<dbReference type="EMBL" id="MBAD02000748">
    <property type="protein sequence ID" value="RLN63290.1"/>
    <property type="molecule type" value="Genomic_DNA"/>
</dbReference>
<dbReference type="GO" id="GO:0045490">
    <property type="term" value="P:pectin catabolic process"/>
    <property type="evidence" value="ECO:0007669"/>
    <property type="project" value="TreeGrafter"/>
</dbReference>
<name>A0A3F2RJG5_9STRA</name>
<organism evidence="12 14">
    <name type="scientific">Phytophthora kernoviae</name>
    <dbReference type="NCBI Taxonomy" id="325452"/>
    <lineage>
        <taxon>Eukaryota</taxon>
        <taxon>Sar</taxon>
        <taxon>Stramenopiles</taxon>
        <taxon>Oomycota</taxon>
        <taxon>Peronosporomycetes</taxon>
        <taxon>Peronosporales</taxon>
        <taxon>Peronosporaceae</taxon>
        <taxon>Phytophthora</taxon>
    </lineage>
</organism>
<comment type="catalytic activity">
    <reaction evidence="1">
        <text>Eliminative cleavage of (1-&gt;4)-alpha-D-galacturonan to give oligosaccharides with 4-deoxy-alpha-D-galact-4-enuronosyl groups at their non-reducing ends.</text>
        <dbReference type="EC" id="4.2.2.2"/>
    </reaction>
</comment>
<evidence type="ECO:0000256" key="4">
    <source>
        <dbReference type="ARBA" id="ARBA00006463"/>
    </source>
</evidence>
<evidence type="ECO:0000256" key="7">
    <source>
        <dbReference type="ARBA" id="ARBA00022729"/>
    </source>
</evidence>
<evidence type="ECO:0000256" key="5">
    <source>
        <dbReference type="ARBA" id="ARBA00012272"/>
    </source>
</evidence>
<keyword evidence="7" id="KW-0732">Signal</keyword>
<evidence type="ECO:0000256" key="1">
    <source>
        <dbReference type="ARBA" id="ARBA00000695"/>
    </source>
</evidence>
<keyword evidence="8" id="KW-0106">Calcium</keyword>
<dbReference type="Proteomes" id="UP000277300">
    <property type="component" value="Unassembled WGS sequence"/>
</dbReference>
<dbReference type="PANTHER" id="PTHR33407">
    <property type="entry name" value="PECTATE LYASE F-RELATED"/>
    <property type="match status" value="1"/>
</dbReference>
<evidence type="ECO:0000256" key="3">
    <source>
        <dbReference type="ARBA" id="ARBA00004613"/>
    </source>
</evidence>
<dbReference type="Gene3D" id="2.160.20.10">
    <property type="entry name" value="Single-stranded right-handed beta-helix, Pectin lyase-like"/>
    <property type="match status" value="1"/>
</dbReference>
<dbReference type="EC" id="4.2.2.2" evidence="5"/>
<keyword evidence="9" id="KW-0456">Lyase</keyword>
<dbReference type="GO" id="GO:0030570">
    <property type="term" value="F:pectate lyase activity"/>
    <property type="evidence" value="ECO:0007669"/>
    <property type="project" value="UniProtKB-EC"/>
</dbReference>
<dbReference type="InterPro" id="IPR004898">
    <property type="entry name" value="Pectate_lyase_PlyH/PlyE-like"/>
</dbReference>
<comment type="caution">
    <text evidence="12">The sequence shown here is derived from an EMBL/GenBank/DDBJ whole genome shotgun (WGS) entry which is preliminary data.</text>
</comment>
<accession>A0A3F2RJG5</accession>
<comment type="subcellular location">
    <subcellularLocation>
        <location evidence="3">Secreted</location>
    </subcellularLocation>
</comment>
<comment type="cofactor">
    <cofactor evidence="2">
        <name>Ca(2+)</name>
        <dbReference type="ChEBI" id="CHEBI:29108"/>
    </cofactor>
</comment>
<evidence type="ECO:0000256" key="10">
    <source>
        <dbReference type="ARBA" id="ARBA00025679"/>
    </source>
</evidence>
<evidence type="ECO:0000256" key="8">
    <source>
        <dbReference type="ARBA" id="ARBA00022837"/>
    </source>
</evidence>
<dbReference type="OrthoDB" id="441042at2759"/>